<evidence type="ECO:0000256" key="9">
    <source>
        <dbReference type="SAM" id="MobiDB-lite"/>
    </source>
</evidence>
<feature type="compositionally biased region" description="Polar residues" evidence="9">
    <location>
        <begin position="775"/>
        <end position="800"/>
    </location>
</feature>
<dbReference type="PROSITE" id="PS50056">
    <property type="entry name" value="TYR_PHOSPHATASE_2"/>
    <property type="match status" value="1"/>
</dbReference>
<proteinExistence type="inferred from homology"/>
<protein>
    <recommendedName>
        <fullName evidence="3">protein-serine/threonine phosphatase</fullName>
        <ecNumber evidence="3">3.1.3.16</ecNumber>
    </recommendedName>
</protein>
<comment type="catalytic activity">
    <reaction evidence="8">
        <text>O-phospho-L-threonyl-[protein] + H2O = L-threonyl-[protein] + phosphate</text>
        <dbReference type="Rhea" id="RHEA:47004"/>
        <dbReference type="Rhea" id="RHEA-COMP:11060"/>
        <dbReference type="Rhea" id="RHEA-COMP:11605"/>
        <dbReference type="ChEBI" id="CHEBI:15377"/>
        <dbReference type="ChEBI" id="CHEBI:30013"/>
        <dbReference type="ChEBI" id="CHEBI:43474"/>
        <dbReference type="ChEBI" id="CHEBI:61977"/>
        <dbReference type="EC" id="3.1.3.16"/>
    </reaction>
</comment>
<evidence type="ECO:0000313" key="14">
    <source>
        <dbReference type="Proteomes" id="UP001497623"/>
    </source>
</evidence>
<comment type="caution">
    <text evidence="13">The sequence shown here is derived from an EMBL/GenBank/DDBJ whole genome shotgun (WGS) entry which is preliminary data.</text>
</comment>
<feature type="domain" description="Tyrosine specific protein phosphatases" evidence="11">
    <location>
        <begin position="264"/>
        <end position="321"/>
    </location>
</feature>
<dbReference type="SMART" id="SM00195">
    <property type="entry name" value="DSPc"/>
    <property type="match status" value="1"/>
</dbReference>
<feature type="compositionally biased region" description="Basic and acidic residues" evidence="9">
    <location>
        <begin position="1021"/>
        <end position="1033"/>
    </location>
</feature>
<dbReference type="SUPFAM" id="SSF52799">
    <property type="entry name" value="(Phosphotyrosine protein) phosphatases II"/>
    <property type="match status" value="1"/>
</dbReference>
<feature type="domain" description="Tyrosine-protein phosphatase" evidence="10">
    <location>
        <begin position="202"/>
        <end position="343"/>
    </location>
</feature>
<feature type="region of interest" description="Disordered" evidence="9">
    <location>
        <begin position="1014"/>
        <end position="1046"/>
    </location>
</feature>
<feature type="region of interest" description="Disordered" evidence="9">
    <location>
        <begin position="1067"/>
        <end position="1105"/>
    </location>
</feature>
<evidence type="ECO:0000256" key="7">
    <source>
        <dbReference type="ARBA" id="ARBA00023212"/>
    </source>
</evidence>
<feature type="region of interest" description="Disordered" evidence="9">
    <location>
        <begin position="774"/>
        <end position="817"/>
    </location>
</feature>
<dbReference type="Pfam" id="PF00782">
    <property type="entry name" value="DSPc"/>
    <property type="match status" value="1"/>
</dbReference>
<evidence type="ECO:0000256" key="1">
    <source>
        <dbReference type="ARBA" id="ARBA00004245"/>
    </source>
</evidence>
<dbReference type="InterPro" id="IPR000340">
    <property type="entry name" value="Dual-sp_phosphatase_cat-dom"/>
</dbReference>
<evidence type="ECO:0000313" key="13">
    <source>
        <dbReference type="EMBL" id="CAL4073103.1"/>
    </source>
</evidence>
<dbReference type="PANTHER" id="PTHR45864">
    <property type="entry name" value="SLINGSHOT PROTEIN PHOSPHATASE HOMOLOG"/>
    <property type="match status" value="1"/>
</dbReference>
<feature type="compositionally biased region" description="Polar residues" evidence="9">
    <location>
        <begin position="1207"/>
        <end position="1223"/>
    </location>
</feature>
<dbReference type="GO" id="GO:0005856">
    <property type="term" value="C:cytoskeleton"/>
    <property type="evidence" value="ECO:0007669"/>
    <property type="project" value="UniProtKB-SubCell"/>
</dbReference>
<evidence type="ECO:0000256" key="2">
    <source>
        <dbReference type="ARBA" id="ARBA00009580"/>
    </source>
</evidence>
<dbReference type="Proteomes" id="UP001497623">
    <property type="component" value="Unassembled WGS sequence"/>
</dbReference>
<name>A0AAV2Q973_MEGNR</name>
<dbReference type="PROSITE" id="PS51998">
    <property type="entry name" value="DEK_C"/>
    <property type="match status" value="1"/>
</dbReference>
<evidence type="ECO:0000256" key="5">
    <source>
        <dbReference type="ARBA" id="ARBA00022801"/>
    </source>
</evidence>
<gene>
    <name evidence="13" type="ORF">MNOR_LOCUS9018</name>
</gene>
<dbReference type="FunFam" id="3.90.190.10:FF:000004">
    <property type="entry name" value="Protein phosphatase Slingshot homolog 2"/>
    <property type="match status" value="1"/>
</dbReference>
<comment type="similarity">
    <text evidence="2">Belongs to the protein-tyrosine phosphatase family.</text>
</comment>
<dbReference type="Gene3D" id="3.90.190.10">
    <property type="entry name" value="Protein tyrosine phosphatase superfamily"/>
    <property type="match status" value="1"/>
</dbReference>
<sequence length="1303" mass="145364">MHYARVRYLCVIERMGRQDTEEACLLGIDFTSEVPTLGLVVSVLADTNISLDGDGGFNVSTAGRHHIFKPISVQAMWSALQSLHKCSSKAQDHHYFLGGLNHDWVGYYERGVNSDQSCINEWNTMDSLESKRPASPDSLTDKEGIQVLIRSKLKEIMMSVDIDEVNSKYIRQRLEEELKMDLFKFKSYIDQEMLTILGQMDEATEVFPHVYLGSEWNASNIDELQGNRVGFILNVTKEIDNFFPGTFDYLNIRVYDDEATELLKHWDRTFKYIAHAKEKGLNVLVHCKMGISRSASVVIAYAMKEFNMKLEDALELVKKKRNCINPNSSFCQQLKTYEGILDASRQRHNALWRSKSESNLKSASASRNRSPQLNMDDPDNFDGTMESLLQRQSQENIEIREPLGVHNTDHIQRPKSWSPDEHTAETLFSEDKENSGEFGESWRRSQSLNVQTWRSHVTVQQRDIRDLMIQGSIPIPNGEALSSQEVIQAVNPLYDQSPDGSTITDASSVQLSSSVKDRINEFEGGQNVNQTGLKKSPGTSAKKVEGLDSLQLQDATTSCSDEFSAGSSSTAELDKVIETLLTPTEEPCSEPVISQTKVIQKHQAVLVPSQIWQHNDAIDSEVSDTVMQQEQPSDTTVIVPKDSITLPAGIVKRQKQDFEDKVKLKECKSSVKTKDSDSCLTRQESSGSLSGQGKVLDNKQQLNVTQDSNESVIIKKDDPFSYKLDKVFDREERKQQRLSAINPNLLETRESVVSRNSSFGSVDSAVVLADRDLPSRQSSWGSGDTQSTYGTLPSRNSSFGPSDLKRNSSFSTSSDFKNETLRERWEQDKNFQITDTYFAKDTSLHSPGTIKRNRYRSMESREGETENMDDGISADCSRTSIDKVEAFYTESGANRLDNKNSTRHQHYPIQNSSSEPGIIPSLMTRSSPNISTVSPLSTPEMEVVREGWSGRERESWSGSSTQCSPLSETEVPLPGTVKQQKQILEGRTSDTTTTNTTNTAVVLKSSEERLQFPPAFSRSKSYCDNDLDKDQTRHRSPLGRSFSEKRAKFEGEKEGIGVVKKITRALEQQSTQDKGKRFRLRGVRKRSHSLERLSTSPTSPGCNPRQLLDQLLTQTQAEAQDLQEDDPAEDICVKSLVGKFEDGSDKIQQETSRTNSNSSSSSNGSTKIISRNVRAKSDSSSDTSKVLPPVPQRKSSLDYNFKPPLRAQSQPPIGMNRIQSTGVSNISINSSNSSSSSSCSSASPLTPPVTVGPNGNNQKPPVGGRGQPGPTTEVRHKKQQGKTHPLSKLQATSKANRENYHTM</sequence>
<dbReference type="Pfam" id="PF08766">
    <property type="entry name" value="DEK_C"/>
    <property type="match status" value="1"/>
</dbReference>
<dbReference type="GO" id="GO:0003779">
    <property type="term" value="F:actin binding"/>
    <property type="evidence" value="ECO:0007669"/>
    <property type="project" value="InterPro"/>
</dbReference>
<reference evidence="13 14" key="1">
    <citation type="submission" date="2024-05" db="EMBL/GenBank/DDBJ databases">
        <authorList>
            <person name="Wallberg A."/>
        </authorList>
    </citation>
    <scope>NUCLEOTIDE SEQUENCE [LARGE SCALE GENOMIC DNA]</scope>
</reference>
<dbReference type="InterPro" id="IPR000387">
    <property type="entry name" value="Tyr_Pase_dom"/>
</dbReference>
<feature type="compositionally biased region" description="Low complexity" evidence="9">
    <location>
        <begin position="1151"/>
        <end position="1166"/>
    </location>
</feature>
<feature type="region of interest" description="Disordered" evidence="9">
    <location>
        <begin position="353"/>
        <end position="380"/>
    </location>
</feature>
<dbReference type="InterPro" id="IPR016130">
    <property type="entry name" value="Tyr_Pase_AS"/>
</dbReference>
<dbReference type="GO" id="GO:0004722">
    <property type="term" value="F:protein serine/threonine phosphatase activity"/>
    <property type="evidence" value="ECO:0007669"/>
    <property type="project" value="UniProtKB-EC"/>
</dbReference>
<keyword evidence="14" id="KW-1185">Reference proteome</keyword>
<dbReference type="PANTHER" id="PTHR45864:SF2">
    <property type="entry name" value="PROTEIN PHOSPHATASE SLINGSHOT"/>
    <property type="match status" value="1"/>
</dbReference>
<dbReference type="InterPro" id="IPR020422">
    <property type="entry name" value="TYR_PHOSPHATASE_DUAL_dom"/>
</dbReference>
<feature type="domain" description="DEK-C" evidence="12">
    <location>
        <begin position="143"/>
        <end position="198"/>
    </location>
</feature>
<dbReference type="PROSITE" id="PS00383">
    <property type="entry name" value="TYR_PHOSPHATASE_1"/>
    <property type="match status" value="1"/>
</dbReference>
<evidence type="ECO:0000256" key="6">
    <source>
        <dbReference type="ARBA" id="ARBA00022912"/>
    </source>
</evidence>
<accession>A0AAV2Q973</accession>
<dbReference type="EMBL" id="CAXKWB010004275">
    <property type="protein sequence ID" value="CAL4073103.1"/>
    <property type="molecule type" value="Genomic_DNA"/>
</dbReference>
<comment type="subcellular location">
    <subcellularLocation>
        <location evidence="1">Cytoplasm</location>
        <location evidence="1">Cytoskeleton</location>
    </subcellularLocation>
</comment>
<keyword evidence="5" id="KW-0378">Hydrolase</keyword>
<keyword evidence="6" id="KW-0904">Protein phosphatase</keyword>
<feature type="region of interest" description="Disordered" evidence="9">
    <location>
        <begin position="1143"/>
        <end position="1303"/>
    </location>
</feature>
<feature type="compositionally biased region" description="Polar residues" evidence="9">
    <location>
        <begin position="1092"/>
        <end position="1101"/>
    </location>
</feature>
<organism evidence="13 14">
    <name type="scientific">Meganyctiphanes norvegica</name>
    <name type="common">Northern krill</name>
    <name type="synonym">Thysanopoda norvegica</name>
    <dbReference type="NCBI Taxonomy" id="48144"/>
    <lineage>
        <taxon>Eukaryota</taxon>
        <taxon>Metazoa</taxon>
        <taxon>Ecdysozoa</taxon>
        <taxon>Arthropoda</taxon>
        <taxon>Crustacea</taxon>
        <taxon>Multicrustacea</taxon>
        <taxon>Malacostraca</taxon>
        <taxon>Eumalacostraca</taxon>
        <taxon>Eucarida</taxon>
        <taxon>Euphausiacea</taxon>
        <taxon>Euphausiidae</taxon>
        <taxon>Meganyctiphanes</taxon>
    </lineage>
</organism>
<evidence type="ECO:0000259" key="11">
    <source>
        <dbReference type="PROSITE" id="PS50056"/>
    </source>
</evidence>
<feature type="compositionally biased region" description="Polar residues" evidence="9">
    <location>
        <begin position="678"/>
        <end position="691"/>
    </location>
</feature>
<evidence type="ECO:0000259" key="10">
    <source>
        <dbReference type="PROSITE" id="PS50054"/>
    </source>
</evidence>
<feature type="region of interest" description="Disordered" evidence="9">
    <location>
        <begin position="949"/>
        <end position="971"/>
    </location>
</feature>
<feature type="compositionally biased region" description="Basic residues" evidence="9">
    <location>
        <begin position="1076"/>
        <end position="1087"/>
    </location>
</feature>
<feature type="compositionally biased region" description="Basic and acidic residues" evidence="9">
    <location>
        <begin position="408"/>
        <end position="443"/>
    </location>
</feature>
<dbReference type="InterPro" id="IPR043588">
    <property type="entry name" value="SSH-N"/>
</dbReference>
<evidence type="ECO:0000256" key="8">
    <source>
        <dbReference type="ARBA" id="ARBA00048336"/>
    </source>
</evidence>
<feature type="region of interest" description="Disordered" evidence="9">
    <location>
        <begin position="408"/>
        <end position="444"/>
    </location>
</feature>
<feature type="region of interest" description="Disordered" evidence="9">
    <location>
        <begin position="678"/>
        <end position="702"/>
    </location>
</feature>
<evidence type="ECO:0000259" key="12">
    <source>
        <dbReference type="PROSITE" id="PS51998"/>
    </source>
</evidence>
<feature type="compositionally biased region" description="Polar residues" evidence="9">
    <location>
        <begin position="357"/>
        <end position="373"/>
    </location>
</feature>
<dbReference type="Pfam" id="PF23040">
    <property type="entry name" value="PH_SSH1-like_1st"/>
    <property type="match status" value="1"/>
</dbReference>
<dbReference type="EC" id="3.1.3.16" evidence="3"/>
<dbReference type="PROSITE" id="PS50054">
    <property type="entry name" value="TYR_PHOSPHATASE_DUAL"/>
    <property type="match status" value="1"/>
</dbReference>
<evidence type="ECO:0000256" key="4">
    <source>
        <dbReference type="ARBA" id="ARBA00022490"/>
    </source>
</evidence>
<keyword evidence="4" id="KW-0963">Cytoplasm</keyword>
<dbReference type="InterPro" id="IPR029021">
    <property type="entry name" value="Prot-tyrosine_phosphatase-like"/>
</dbReference>
<evidence type="ECO:0000256" key="3">
    <source>
        <dbReference type="ARBA" id="ARBA00013081"/>
    </source>
</evidence>
<dbReference type="InterPro" id="IPR043587">
    <property type="entry name" value="Phosphatase_SSH-like"/>
</dbReference>
<keyword evidence="7" id="KW-0206">Cytoskeleton</keyword>
<feature type="compositionally biased region" description="Low complexity" evidence="9">
    <location>
        <begin position="1224"/>
        <end position="1243"/>
    </location>
</feature>
<dbReference type="GO" id="GO:0030837">
    <property type="term" value="P:negative regulation of actin filament polymerization"/>
    <property type="evidence" value="ECO:0007669"/>
    <property type="project" value="InterPro"/>
</dbReference>
<dbReference type="InterPro" id="IPR014876">
    <property type="entry name" value="DEK_C"/>
</dbReference>